<dbReference type="InterPro" id="IPR001054">
    <property type="entry name" value="A/G_cyclase"/>
</dbReference>
<evidence type="ECO:0000256" key="1">
    <source>
        <dbReference type="ARBA" id="ARBA00005381"/>
    </source>
</evidence>
<comment type="similarity">
    <text evidence="1">Belongs to the adenylyl cyclase class-3 family.</text>
</comment>
<dbReference type="InterPro" id="IPR050697">
    <property type="entry name" value="Adenylyl/Guanylyl_Cyclase_3/4"/>
</dbReference>
<protein>
    <submittedName>
        <fullName evidence="3">Adenylate/guanylate cyclase domain-containing protein</fullName>
    </submittedName>
</protein>
<accession>A0ABW7JTG9</accession>
<dbReference type="PANTHER" id="PTHR43081">
    <property type="entry name" value="ADENYLATE CYCLASE, TERMINAL-DIFFERENTIATION SPECIFIC-RELATED"/>
    <property type="match status" value="1"/>
</dbReference>
<organism evidence="3 4">
    <name type="scientific">Antrihabitans spumae</name>
    <dbReference type="NCBI Taxonomy" id="3373370"/>
    <lineage>
        <taxon>Bacteria</taxon>
        <taxon>Bacillati</taxon>
        <taxon>Actinomycetota</taxon>
        <taxon>Actinomycetes</taxon>
        <taxon>Mycobacteriales</taxon>
        <taxon>Nocardiaceae</taxon>
        <taxon>Antrihabitans</taxon>
    </lineage>
</organism>
<dbReference type="Pfam" id="PF00211">
    <property type="entry name" value="Guanylate_cyc"/>
    <property type="match status" value="1"/>
</dbReference>
<dbReference type="SUPFAM" id="SSF55073">
    <property type="entry name" value="Nucleotide cyclase"/>
    <property type="match status" value="1"/>
</dbReference>
<dbReference type="RefSeq" id="WP_395117682.1">
    <property type="nucleotide sequence ID" value="NZ_JBIMSO010000071.1"/>
</dbReference>
<evidence type="ECO:0000313" key="4">
    <source>
        <dbReference type="Proteomes" id="UP001609175"/>
    </source>
</evidence>
<dbReference type="EMBL" id="JBIMSO010000071">
    <property type="protein sequence ID" value="MFH5211307.1"/>
    <property type="molecule type" value="Genomic_DNA"/>
</dbReference>
<dbReference type="Gene3D" id="3.30.70.1230">
    <property type="entry name" value="Nucleotide cyclase"/>
    <property type="match status" value="1"/>
</dbReference>
<evidence type="ECO:0000259" key="2">
    <source>
        <dbReference type="PROSITE" id="PS50125"/>
    </source>
</evidence>
<dbReference type="CDD" id="cd07302">
    <property type="entry name" value="CHD"/>
    <property type="match status" value="1"/>
</dbReference>
<gene>
    <name evidence="3" type="ORF">ACHIPZ_24325</name>
</gene>
<comment type="caution">
    <text evidence="3">The sequence shown here is derived from an EMBL/GenBank/DDBJ whole genome shotgun (WGS) entry which is preliminary data.</text>
</comment>
<feature type="domain" description="Guanylate cyclase" evidence="2">
    <location>
        <begin position="175"/>
        <end position="284"/>
    </location>
</feature>
<dbReference type="PANTHER" id="PTHR43081:SF19">
    <property type="entry name" value="PH-SENSITIVE ADENYLATE CYCLASE RV1264"/>
    <property type="match status" value="1"/>
</dbReference>
<reference evidence="3 4" key="1">
    <citation type="submission" date="2024-10" db="EMBL/GenBank/DDBJ databases">
        <authorList>
            <person name="Riesco R."/>
        </authorList>
    </citation>
    <scope>NUCLEOTIDE SEQUENCE [LARGE SCALE GENOMIC DNA]</scope>
    <source>
        <strain evidence="3 4">NCIMB 15449</strain>
    </source>
</reference>
<dbReference type="PROSITE" id="PS50125">
    <property type="entry name" value="GUANYLATE_CYCLASE_2"/>
    <property type="match status" value="1"/>
</dbReference>
<sequence>MSTTPEWSKVVGAEIAADLQGDAIHTLDQVAARVGSSPARIARLWMALGFPVDPAAEMFTEADVSALQILGGLVSDGIIDDNTQLSIARTLGHSTARLAEWQVDVVAAHILQSIPPGADAAADVDAVRKVVHNVTDATVPALGELQDFAWRRHFAVAASRSAGGLDADPASRELVVGFADMVGYTQLTRHLSFEQLTQLIETFESGTAEVIAKHNGWVIKNLGDEVMFAAERPIDAARIAFELHELDTGAVDAPELRVGMAAGPVLQRLGDLYGSVVNVAARLTGVARPGTVLVDAVLGDRLDDERELIVKKLRPARVRGFSRLDVRVLRREGSFTADRTVSRGRRQHR</sequence>
<proteinExistence type="inferred from homology"/>
<name>A0ABW7JTG9_9NOCA</name>
<dbReference type="Proteomes" id="UP001609175">
    <property type="component" value="Unassembled WGS sequence"/>
</dbReference>
<evidence type="ECO:0000313" key="3">
    <source>
        <dbReference type="EMBL" id="MFH5211307.1"/>
    </source>
</evidence>
<dbReference type="InterPro" id="IPR029787">
    <property type="entry name" value="Nucleotide_cyclase"/>
</dbReference>